<protein>
    <submittedName>
        <fullName evidence="2">Uncharacterized protein</fullName>
    </submittedName>
</protein>
<keyword evidence="3" id="KW-1185">Reference proteome</keyword>
<dbReference type="AlphaFoldDB" id="A0A165D887"/>
<dbReference type="InParanoid" id="A0A165D887"/>
<dbReference type="GeneID" id="63818938"/>
<feature type="region of interest" description="Disordered" evidence="1">
    <location>
        <begin position="24"/>
        <end position="54"/>
    </location>
</feature>
<dbReference type="EMBL" id="KV427637">
    <property type="protein sequence ID" value="KZT04313.1"/>
    <property type="molecule type" value="Genomic_DNA"/>
</dbReference>
<proteinExistence type="predicted"/>
<organism evidence="2 3">
    <name type="scientific">Laetiporus sulphureus 93-53</name>
    <dbReference type="NCBI Taxonomy" id="1314785"/>
    <lineage>
        <taxon>Eukaryota</taxon>
        <taxon>Fungi</taxon>
        <taxon>Dikarya</taxon>
        <taxon>Basidiomycota</taxon>
        <taxon>Agaricomycotina</taxon>
        <taxon>Agaricomycetes</taxon>
        <taxon>Polyporales</taxon>
        <taxon>Laetiporus</taxon>
    </lineage>
</organism>
<accession>A0A165D887</accession>
<gene>
    <name evidence="2" type="ORF">LAESUDRAFT_304405</name>
</gene>
<dbReference type="Proteomes" id="UP000076871">
    <property type="component" value="Unassembled WGS sequence"/>
</dbReference>
<evidence type="ECO:0000313" key="3">
    <source>
        <dbReference type="Proteomes" id="UP000076871"/>
    </source>
</evidence>
<dbReference type="RefSeq" id="XP_040762053.1">
    <property type="nucleotide sequence ID" value="XM_040901907.1"/>
</dbReference>
<sequence>MALQNRYRMLHAAELARVGSGEGEVMEGARGTRRGSSAYSHRSLCPPSGHGRRSLKTSRDMAFIVRRLSLNCTATTSPSEMSLGCEDIRASFAPSLELSFWNSCMLLDYRELDQRLQRKLGNHGQAAVAGLVRLLVVVAWSYITRLEQQTG</sequence>
<name>A0A165D887_9APHY</name>
<evidence type="ECO:0000313" key="2">
    <source>
        <dbReference type="EMBL" id="KZT04313.1"/>
    </source>
</evidence>
<evidence type="ECO:0000256" key="1">
    <source>
        <dbReference type="SAM" id="MobiDB-lite"/>
    </source>
</evidence>
<reference evidence="2 3" key="1">
    <citation type="journal article" date="2016" name="Mol. Biol. Evol.">
        <title>Comparative Genomics of Early-Diverging Mushroom-Forming Fungi Provides Insights into the Origins of Lignocellulose Decay Capabilities.</title>
        <authorList>
            <person name="Nagy L.G."/>
            <person name="Riley R."/>
            <person name="Tritt A."/>
            <person name="Adam C."/>
            <person name="Daum C."/>
            <person name="Floudas D."/>
            <person name="Sun H."/>
            <person name="Yadav J.S."/>
            <person name="Pangilinan J."/>
            <person name="Larsson K.H."/>
            <person name="Matsuura K."/>
            <person name="Barry K."/>
            <person name="Labutti K."/>
            <person name="Kuo R."/>
            <person name="Ohm R.A."/>
            <person name="Bhattacharya S.S."/>
            <person name="Shirouzu T."/>
            <person name="Yoshinaga Y."/>
            <person name="Martin F.M."/>
            <person name="Grigoriev I.V."/>
            <person name="Hibbett D.S."/>
        </authorList>
    </citation>
    <scope>NUCLEOTIDE SEQUENCE [LARGE SCALE GENOMIC DNA]</scope>
    <source>
        <strain evidence="2 3">93-53</strain>
    </source>
</reference>